<evidence type="ECO:0000259" key="1">
    <source>
        <dbReference type="Pfam" id="PF00651"/>
    </source>
</evidence>
<dbReference type="OrthoDB" id="2687485at2759"/>
<protein>
    <recommendedName>
        <fullName evidence="1">BTB domain-containing protein</fullName>
    </recommendedName>
</protein>
<dbReference type="Pfam" id="PF00651">
    <property type="entry name" value="BTB"/>
    <property type="match status" value="1"/>
</dbReference>
<organism evidence="2 3">
    <name type="scientific">Pisolithus tinctorius Marx 270</name>
    <dbReference type="NCBI Taxonomy" id="870435"/>
    <lineage>
        <taxon>Eukaryota</taxon>
        <taxon>Fungi</taxon>
        <taxon>Dikarya</taxon>
        <taxon>Basidiomycota</taxon>
        <taxon>Agaricomycotina</taxon>
        <taxon>Agaricomycetes</taxon>
        <taxon>Agaricomycetidae</taxon>
        <taxon>Boletales</taxon>
        <taxon>Sclerodermatineae</taxon>
        <taxon>Pisolithaceae</taxon>
        <taxon>Pisolithus</taxon>
    </lineage>
</organism>
<proteinExistence type="predicted"/>
<reference evidence="2 3" key="1">
    <citation type="submission" date="2014-04" db="EMBL/GenBank/DDBJ databases">
        <authorList>
            <consortium name="DOE Joint Genome Institute"/>
            <person name="Kuo A."/>
            <person name="Kohler A."/>
            <person name="Costa M.D."/>
            <person name="Nagy L.G."/>
            <person name="Floudas D."/>
            <person name="Copeland A."/>
            <person name="Barry K.W."/>
            <person name="Cichocki N."/>
            <person name="Veneault-Fourrey C."/>
            <person name="LaButti K."/>
            <person name="Lindquist E.A."/>
            <person name="Lipzen A."/>
            <person name="Lundell T."/>
            <person name="Morin E."/>
            <person name="Murat C."/>
            <person name="Sun H."/>
            <person name="Tunlid A."/>
            <person name="Henrissat B."/>
            <person name="Grigoriev I.V."/>
            <person name="Hibbett D.S."/>
            <person name="Martin F."/>
            <person name="Nordberg H.P."/>
            <person name="Cantor M.N."/>
            <person name="Hua S.X."/>
        </authorList>
    </citation>
    <scope>NUCLEOTIDE SEQUENCE [LARGE SCALE GENOMIC DNA]</scope>
    <source>
        <strain evidence="2 3">Marx 270</strain>
    </source>
</reference>
<dbReference type="InterPro" id="IPR000210">
    <property type="entry name" value="BTB/POZ_dom"/>
</dbReference>
<dbReference type="CDD" id="cd18186">
    <property type="entry name" value="BTB_POZ_ZBTB_KLHL-like"/>
    <property type="match status" value="1"/>
</dbReference>
<feature type="domain" description="BTB" evidence="1">
    <location>
        <begin position="21"/>
        <end position="124"/>
    </location>
</feature>
<gene>
    <name evidence="2" type="ORF">M404DRAFT_1006369</name>
</gene>
<dbReference type="HOGENOM" id="CLU_047592_4_0_1"/>
<dbReference type="SUPFAM" id="SSF54695">
    <property type="entry name" value="POZ domain"/>
    <property type="match status" value="1"/>
</dbReference>
<name>A0A0C3IJ06_PISTI</name>
<reference evidence="3" key="2">
    <citation type="submission" date="2015-01" db="EMBL/GenBank/DDBJ databases">
        <title>Evolutionary Origins and Diversification of the Mycorrhizal Mutualists.</title>
        <authorList>
            <consortium name="DOE Joint Genome Institute"/>
            <consortium name="Mycorrhizal Genomics Consortium"/>
            <person name="Kohler A."/>
            <person name="Kuo A."/>
            <person name="Nagy L.G."/>
            <person name="Floudas D."/>
            <person name="Copeland A."/>
            <person name="Barry K.W."/>
            <person name="Cichocki N."/>
            <person name="Veneault-Fourrey C."/>
            <person name="LaButti K."/>
            <person name="Lindquist E.A."/>
            <person name="Lipzen A."/>
            <person name="Lundell T."/>
            <person name="Morin E."/>
            <person name="Murat C."/>
            <person name="Riley R."/>
            <person name="Ohm R."/>
            <person name="Sun H."/>
            <person name="Tunlid A."/>
            <person name="Henrissat B."/>
            <person name="Grigoriev I.V."/>
            <person name="Hibbett D.S."/>
            <person name="Martin F."/>
        </authorList>
    </citation>
    <scope>NUCLEOTIDE SEQUENCE [LARGE SCALE GENOMIC DNA]</scope>
    <source>
        <strain evidence="3">Marx 270</strain>
    </source>
</reference>
<keyword evidence="3" id="KW-1185">Reference proteome</keyword>
<evidence type="ECO:0000313" key="2">
    <source>
        <dbReference type="EMBL" id="KIN96967.1"/>
    </source>
</evidence>
<dbReference type="AlphaFoldDB" id="A0A0C3IJ06"/>
<dbReference type="InParanoid" id="A0A0C3IJ06"/>
<dbReference type="EMBL" id="KN832036">
    <property type="protein sequence ID" value="KIN96967.1"/>
    <property type="molecule type" value="Genomic_DNA"/>
</dbReference>
<dbReference type="Proteomes" id="UP000054217">
    <property type="component" value="Unassembled WGS sequence"/>
</dbReference>
<dbReference type="InterPro" id="IPR011333">
    <property type="entry name" value="SKP1/BTB/POZ_sf"/>
</dbReference>
<dbReference type="Gene3D" id="3.30.710.10">
    <property type="entry name" value="Potassium Channel Kv1.1, Chain A"/>
    <property type="match status" value="1"/>
</dbReference>
<evidence type="ECO:0000313" key="3">
    <source>
        <dbReference type="Proteomes" id="UP000054217"/>
    </source>
</evidence>
<accession>A0A0C3IJ06</accession>
<sequence length="300" mass="34647">MTAAPSPQHHPMFYYPDGTHVLRVENTLCKIHGSILSDKSMTFRDMLGTNSDAGLVPVDGKSDEQPIVISEVTAEGFELFLSVCYNKWRPYTAKMQDETIFQLLEVSWKYKSKAARDHALDQLESRRQAIHPAKLIAISLKYHMKETFRYAFSRLIPLLLNDLDCNLLTLPVWNTLAMVKGKLDIHRRIVACEPPPMIHSKRCQDRRSCANDWRQVWWNGMGRSLLDGRNPLSYADAMQQFHQVDYGRVCPDCWRHMLDFCKSEKAFIHERILVEATSQDLAGRLIKEPLFDDVVYSVDM</sequence>